<keyword evidence="3" id="KW-1185">Reference proteome</keyword>
<dbReference type="EMBL" id="JBHTKL010000005">
    <property type="protein sequence ID" value="MFD1019681.1"/>
    <property type="molecule type" value="Genomic_DNA"/>
</dbReference>
<comment type="caution">
    <text evidence="2">The sequence shown here is derived from an EMBL/GenBank/DDBJ whole genome shotgun (WGS) entry which is preliminary data.</text>
</comment>
<accession>A0ABW3L0S3</accession>
<gene>
    <name evidence="2" type="ORF">ACFQ2J_10910</name>
</gene>
<feature type="transmembrane region" description="Helical" evidence="1">
    <location>
        <begin position="47"/>
        <end position="68"/>
    </location>
</feature>
<keyword evidence="1" id="KW-0472">Membrane</keyword>
<keyword evidence="1" id="KW-1133">Transmembrane helix</keyword>
<reference evidence="3" key="1">
    <citation type="journal article" date="2019" name="Int. J. Syst. Evol. Microbiol.">
        <title>The Global Catalogue of Microorganisms (GCM) 10K type strain sequencing project: providing services to taxonomists for standard genome sequencing and annotation.</title>
        <authorList>
            <consortium name="The Broad Institute Genomics Platform"/>
            <consortium name="The Broad Institute Genome Sequencing Center for Infectious Disease"/>
            <person name="Wu L."/>
            <person name="Ma J."/>
        </authorList>
    </citation>
    <scope>NUCLEOTIDE SEQUENCE [LARGE SCALE GENOMIC DNA]</scope>
    <source>
        <strain evidence="3">CCUG 56607</strain>
    </source>
</reference>
<protein>
    <recommendedName>
        <fullName evidence="4">Zinc finger/thioredoxin putative domain-containing protein</fullName>
    </recommendedName>
</protein>
<evidence type="ECO:0000313" key="3">
    <source>
        <dbReference type="Proteomes" id="UP001596990"/>
    </source>
</evidence>
<evidence type="ECO:0000256" key="1">
    <source>
        <dbReference type="SAM" id="Phobius"/>
    </source>
</evidence>
<proteinExistence type="predicted"/>
<evidence type="ECO:0008006" key="4">
    <source>
        <dbReference type="Google" id="ProtNLM"/>
    </source>
</evidence>
<dbReference type="Proteomes" id="UP001596990">
    <property type="component" value="Unassembled WGS sequence"/>
</dbReference>
<keyword evidence="1" id="KW-0812">Transmembrane</keyword>
<name>A0ABW3L0S3_9BACI</name>
<evidence type="ECO:0000313" key="2">
    <source>
        <dbReference type="EMBL" id="MFD1019681.1"/>
    </source>
</evidence>
<organism evidence="2 3">
    <name type="scientific">Thalassobacillus hwangdonensis</name>
    <dbReference type="NCBI Taxonomy" id="546108"/>
    <lineage>
        <taxon>Bacteria</taxon>
        <taxon>Bacillati</taxon>
        <taxon>Bacillota</taxon>
        <taxon>Bacilli</taxon>
        <taxon>Bacillales</taxon>
        <taxon>Bacillaceae</taxon>
        <taxon>Thalassobacillus</taxon>
    </lineage>
</organism>
<sequence>MKIVFGAGVKGAMTKAKKVPDIMKYRTIALICLFISIPINVINTGSWWLTIIGISLLAIFFIMTLTLWKCPACKTRLPLRFDKEKDVNDIYRCPYCDTKFIGGEIID</sequence>
<feature type="transmembrane region" description="Helical" evidence="1">
    <location>
        <begin position="23"/>
        <end position="41"/>
    </location>
</feature>